<dbReference type="Gene3D" id="3.10.400.10">
    <property type="entry name" value="Sulfate adenylyltransferase"/>
    <property type="match status" value="1"/>
</dbReference>
<dbReference type="InterPro" id="IPR024951">
    <property type="entry name" value="Sulfurylase_cat_dom"/>
</dbReference>
<dbReference type="SUPFAM" id="SSF52374">
    <property type="entry name" value="Nucleotidylyl transferase"/>
    <property type="match status" value="1"/>
</dbReference>
<evidence type="ECO:0000256" key="1">
    <source>
        <dbReference type="ARBA" id="ARBA00005048"/>
    </source>
</evidence>
<evidence type="ECO:0000313" key="4">
    <source>
        <dbReference type="Proteomes" id="UP000052237"/>
    </source>
</evidence>
<comment type="caution">
    <text evidence="3">The sequence shown here is derived from an EMBL/GenBank/DDBJ whole genome shotgun (WGS) entry which is preliminary data.</text>
</comment>
<dbReference type="RefSeq" id="WP_059426158.1">
    <property type="nucleotide sequence ID" value="NZ_FAUU01000001.1"/>
</dbReference>
<dbReference type="GO" id="GO:0004781">
    <property type="term" value="F:sulfate adenylyltransferase (ATP) activity"/>
    <property type="evidence" value="ECO:0007669"/>
    <property type="project" value="InterPro"/>
</dbReference>
<dbReference type="Gene3D" id="3.40.50.620">
    <property type="entry name" value="HUPs"/>
    <property type="match status" value="1"/>
</dbReference>
<reference evidence="3 4" key="1">
    <citation type="submission" date="2015-11" db="EMBL/GenBank/DDBJ databases">
        <authorList>
            <consortium name="Pathogen Informatics"/>
        </authorList>
    </citation>
    <scope>NUCLEOTIDE SEQUENCE [LARGE SCALE GENOMIC DNA]</scope>
    <source>
        <strain evidence="3 4">006A-0059</strain>
    </source>
</reference>
<dbReference type="SUPFAM" id="SSF88697">
    <property type="entry name" value="PUA domain-like"/>
    <property type="match status" value="1"/>
</dbReference>
<feature type="domain" description="Sulphate adenylyltransferase catalytic" evidence="2">
    <location>
        <begin position="137"/>
        <end position="345"/>
    </location>
</feature>
<evidence type="ECO:0000313" key="3">
    <source>
        <dbReference type="EMBL" id="CUU75717.1"/>
    </source>
</evidence>
<keyword evidence="4" id="KW-1185">Reference proteome</keyword>
<accession>A0A0S4RPT2</accession>
<organism evidence="3 4">
    <name type="scientific">Campylobacter hyointestinalis subsp. hyointestinalis</name>
    <dbReference type="NCBI Taxonomy" id="91352"/>
    <lineage>
        <taxon>Bacteria</taxon>
        <taxon>Pseudomonadati</taxon>
        <taxon>Campylobacterota</taxon>
        <taxon>Epsilonproteobacteria</taxon>
        <taxon>Campylobacterales</taxon>
        <taxon>Campylobacteraceae</taxon>
        <taxon>Campylobacter</taxon>
    </lineage>
</organism>
<dbReference type="InterPro" id="IPR014729">
    <property type="entry name" value="Rossmann-like_a/b/a_fold"/>
</dbReference>
<dbReference type="PANTHER" id="PTHR43509">
    <property type="match status" value="1"/>
</dbReference>
<gene>
    <name evidence="3" type="primary">sat/cysC</name>
    <name evidence="3" type="ORF">ERS686654_00673</name>
</gene>
<dbReference type="EMBL" id="FAVB01000002">
    <property type="protein sequence ID" value="CUU75717.1"/>
    <property type="molecule type" value="Genomic_DNA"/>
</dbReference>
<evidence type="ECO:0000259" key="2">
    <source>
        <dbReference type="Pfam" id="PF01747"/>
    </source>
</evidence>
<comment type="pathway">
    <text evidence="1">Sulfur metabolism; hydrogen sulfide biosynthesis; sulfite from sulfate: step 1/3.</text>
</comment>
<dbReference type="Pfam" id="PF01747">
    <property type="entry name" value="ATP-sulfurylase"/>
    <property type="match status" value="1"/>
</dbReference>
<dbReference type="AlphaFoldDB" id="A0A0S4RPT2"/>
<sequence length="392" mass="45207">MTSQRKNSTILINQEAFGTLLLIQNQILGKFNKLMNEDEADEVIRSGYFQNEPMPYAYTFAPFGKKNQKTILEAKQGDKIELIKDGKIVGHIVCSSVFKLNNAEASIFRARDISLPSNQRAGEFAISGEFEIYQDSLKERKAYTKRIIENYNIKKITALMLTADPFHRLHERLVRMTIDKADLLIIFLIRTFDGDKRLSFDLRLKTLGFFKDNFLPHDRVIIVPFENTYLFNDHINPVLECIAAHNFGATKLVVGQNHGGIGMFYDESGANTALDKYSKDLNLEVIVMPEFVYCNECRTIVSTKTCPHGQHHHIKYHANTLKELLYQGILPPAILMRKEISAMILSELFPNRFYDLQRIYDDLFPNSGILEKHNQKEFYEQLMNLYQTTSLT</sequence>
<dbReference type="InterPro" id="IPR015947">
    <property type="entry name" value="PUA-like_sf"/>
</dbReference>
<dbReference type="Proteomes" id="UP000052237">
    <property type="component" value="Unassembled WGS sequence"/>
</dbReference>
<dbReference type="PANTHER" id="PTHR43509:SF1">
    <property type="entry name" value="SULFATE ADENYLYLTRANSFERASE"/>
    <property type="match status" value="1"/>
</dbReference>
<name>A0A0S4RPT2_CAMHY</name>
<protein>
    <submittedName>
        <fullName evidence="3">ATP-sulfurylase family protein</fullName>
    </submittedName>
</protein>
<proteinExistence type="predicted"/>